<evidence type="ECO:0008006" key="3">
    <source>
        <dbReference type="Google" id="ProtNLM"/>
    </source>
</evidence>
<dbReference type="Proteomes" id="UP000318833">
    <property type="component" value="Unassembled WGS sequence"/>
</dbReference>
<name>A0A554VB18_9FLAO</name>
<gene>
    <name evidence="1" type="ORF">FOF46_28985</name>
</gene>
<evidence type="ECO:0000313" key="2">
    <source>
        <dbReference type="Proteomes" id="UP000318833"/>
    </source>
</evidence>
<dbReference type="OrthoDB" id="1163279at2"/>
<proteinExistence type="predicted"/>
<protein>
    <recommendedName>
        <fullName evidence="3">XRE family transcriptional regulator</fullName>
    </recommendedName>
</protein>
<organism evidence="1 2">
    <name type="scientific">Aquimarina algiphila</name>
    <dbReference type="NCBI Taxonomy" id="2047982"/>
    <lineage>
        <taxon>Bacteria</taxon>
        <taxon>Pseudomonadati</taxon>
        <taxon>Bacteroidota</taxon>
        <taxon>Flavobacteriia</taxon>
        <taxon>Flavobacteriales</taxon>
        <taxon>Flavobacteriaceae</taxon>
        <taxon>Aquimarina</taxon>
    </lineage>
</organism>
<dbReference type="AlphaFoldDB" id="A0A554VB18"/>
<reference evidence="1 2" key="1">
    <citation type="submission" date="2019-07" db="EMBL/GenBank/DDBJ databases">
        <title>The draft genome sequence of Aquimarina algiphila M91.</title>
        <authorList>
            <person name="Meng X."/>
        </authorList>
    </citation>
    <scope>NUCLEOTIDE SEQUENCE [LARGE SCALE GENOMIC DNA]</scope>
    <source>
        <strain evidence="1 2">M91</strain>
    </source>
</reference>
<keyword evidence="2" id="KW-1185">Reference proteome</keyword>
<comment type="caution">
    <text evidence="1">The sequence shown here is derived from an EMBL/GenBank/DDBJ whole genome shotgun (WGS) entry which is preliminary data.</text>
</comment>
<accession>A0A554VB18</accession>
<evidence type="ECO:0000313" key="1">
    <source>
        <dbReference type="EMBL" id="TSE03524.1"/>
    </source>
</evidence>
<sequence length="88" mass="10477">MNYKYCIKERLEALPVHHYRTLKNEIIKALGKTRRTFDRYCTISADEFADIPALDLDIIASFLDCEANDLKNYKVNKAEIRHKMTRRR</sequence>
<dbReference type="RefSeq" id="WP_143918946.1">
    <property type="nucleotide sequence ID" value="NZ_CANMIK010000101.1"/>
</dbReference>
<dbReference type="EMBL" id="VLNR01000106">
    <property type="protein sequence ID" value="TSE03524.1"/>
    <property type="molecule type" value="Genomic_DNA"/>
</dbReference>